<dbReference type="Proteomes" id="UP000011761">
    <property type="component" value="Unassembled WGS sequence"/>
</dbReference>
<evidence type="ECO:0000313" key="8">
    <source>
        <dbReference type="Proteomes" id="UP000011761"/>
    </source>
</evidence>
<dbReference type="SUPFAM" id="SSF56801">
    <property type="entry name" value="Acetyl-CoA synthetase-like"/>
    <property type="match status" value="1"/>
</dbReference>
<evidence type="ECO:0000256" key="2">
    <source>
        <dbReference type="ARBA" id="ARBA00022598"/>
    </source>
</evidence>
<dbReference type="eggNOG" id="KOG1176">
    <property type="taxonomic scope" value="Eukaryota"/>
</dbReference>
<evidence type="ECO:0000259" key="5">
    <source>
        <dbReference type="Pfam" id="PF00501"/>
    </source>
</evidence>
<name>M2N229_BAUPA</name>
<dbReference type="HOGENOM" id="CLU_000022_59_0_1"/>
<dbReference type="OMA" id="TFRGYYR"/>
<keyword evidence="3" id="KW-0547">Nucleotide-binding</keyword>
<feature type="domain" description="AMP-binding enzyme C-terminal" evidence="6">
    <location>
        <begin position="424"/>
        <end position="499"/>
    </location>
</feature>
<evidence type="ECO:0000256" key="1">
    <source>
        <dbReference type="ARBA" id="ARBA00006432"/>
    </source>
</evidence>
<dbReference type="Gene3D" id="3.40.50.12780">
    <property type="entry name" value="N-terminal domain of ligase-like"/>
    <property type="match status" value="1"/>
</dbReference>
<keyword evidence="4" id="KW-0067">ATP-binding</keyword>
<dbReference type="GO" id="GO:0006631">
    <property type="term" value="P:fatty acid metabolic process"/>
    <property type="evidence" value="ECO:0007669"/>
    <property type="project" value="TreeGrafter"/>
</dbReference>
<gene>
    <name evidence="7" type="ORF">BAUCODRAFT_67136</name>
</gene>
<dbReference type="Gene3D" id="3.30.300.30">
    <property type="match status" value="1"/>
</dbReference>
<dbReference type="RefSeq" id="XP_007674649.1">
    <property type="nucleotide sequence ID" value="XM_007676459.1"/>
</dbReference>
<organism evidence="7 8">
    <name type="scientific">Baudoinia panamericana (strain UAMH 10762)</name>
    <name type="common">Angels' share fungus</name>
    <name type="synonym">Baudoinia compniacensis (strain UAMH 10762)</name>
    <dbReference type="NCBI Taxonomy" id="717646"/>
    <lineage>
        <taxon>Eukaryota</taxon>
        <taxon>Fungi</taxon>
        <taxon>Dikarya</taxon>
        <taxon>Ascomycota</taxon>
        <taxon>Pezizomycotina</taxon>
        <taxon>Dothideomycetes</taxon>
        <taxon>Dothideomycetidae</taxon>
        <taxon>Mycosphaerellales</taxon>
        <taxon>Teratosphaeriaceae</taxon>
        <taxon>Baudoinia</taxon>
    </lineage>
</organism>
<feature type="domain" description="AMP-dependent synthetase/ligase" evidence="5">
    <location>
        <begin position="20"/>
        <end position="373"/>
    </location>
</feature>
<evidence type="ECO:0000313" key="7">
    <source>
        <dbReference type="EMBL" id="EMC97978.1"/>
    </source>
</evidence>
<dbReference type="GeneID" id="19116334"/>
<dbReference type="STRING" id="717646.M2N229"/>
<proteinExistence type="inferred from homology"/>
<evidence type="ECO:0000256" key="3">
    <source>
        <dbReference type="ARBA" id="ARBA00022741"/>
    </source>
</evidence>
<dbReference type="PROSITE" id="PS00455">
    <property type="entry name" value="AMP_BINDING"/>
    <property type="match status" value="1"/>
</dbReference>
<dbReference type="GO" id="GO:0031956">
    <property type="term" value="F:medium-chain fatty acid-CoA ligase activity"/>
    <property type="evidence" value="ECO:0007669"/>
    <property type="project" value="TreeGrafter"/>
</dbReference>
<keyword evidence="8" id="KW-1185">Reference proteome</keyword>
<dbReference type="InterPro" id="IPR045310">
    <property type="entry name" value="Pcs60-like"/>
</dbReference>
<keyword evidence="2" id="KW-0436">Ligase</keyword>
<dbReference type="Pfam" id="PF13193">
    <property type="entry name" value="AMP-binding_C"/>
    <property type="match status" value="1"/>
</dbReference>
<dbReference type="InterPro" id="IPR000873">
    <property type="entry name" value="AMP-dep_synth/lig_dom"/>
</dbReference>
<dbReference type="AlphaFoldDB" id="M2N229"/>
<accession>M2N229</accession>
<evidence type="ECO:0000259" key="6">
    <source>
        <dbReference type="Pfam" id="PF13193"/>
    </source>
</evidence>
<dbReference type="KEGG" id="bcom:BAUCODRAFT_67136"/>
<protein>
    <recommendedName>
        <fullName evidence="9">Acetyl-CoA synthetase-like protein</fullName>
    </recommendedName>
</protein>
<dbReference type="InterPro" id="IPR020845">
    <property type="entry name" value="AMP-binding_CS"/>
</dbReference>
<dbReference type="OrthoDB" id="3633556at2759"/>
<dbReference type="PANTHER" id="PTHR43201">
    <property type="entry name" value="ACYL-COA SYNTHETASE"/>
    <property type="match status" value="1"/>
</dbReference>
<sequence length="512" mass="55546">MNGHDAPKTLTHLFRSQSRTAPALIIPTEPAVTVSHADLHDHIGQLQGELAKLGIQHGSAVSIALPNCLELIGVFLAVTWQRGIAAPLNPGYKQDEVEFYIGDLGSDLLVIPQGAFEKGGPAVKAARTYEAAIAECYWNGKKIVLDVKDCGKLGSRDSQDVLEAEEDDVGLVLHTSGTTGRPKAVPLTHANLLASIESICRTYELSPNDRTLLVMPLFHVHGLLASFLSPLYSGGSAVVPSRLEPSFWQVFAQHKANWYTATPSMHRLILQFPPPDPLPKIRFIRSCSSQLAPALFHKLEEAFKAPVLESYAMTEAAHLMCSNPLPPGKHYPGTVGPAQGVELRILDADGKEVQQGGVGEVCIRGASVTKGYLNNEEANKSSFTKDRFFQTGDQGKVDEDGYLTLTGRLKEMINKGGEKISPVEIDNVISQHEAVAEAVSFAIDDEAYGQEVGCAVKVAEGQSLDSRELKKWVGEKLAAHKVPKKIWFPDEIPKTATGKVQRKLVAEKMAKS</sequence>
<dbReference type="GO" id="GO:0005524">
    <property type="term" value="F:ATP binding"/>
    <property type="evidence" value="ECO:0007669"/>
    <property type="project" value="UniProtKB-KW"/>
</dbReference>
<dbReference type="InterPro" id="IPR045851">
    <property type="entry name" value="AMP-bd_C_sf"/>
</dbReference>
<dbReference type="Pfam" id="PF00501">
    <property type="entry name" value="AMP-binding"/>
    <property type="match status" value="1"/>
</dbReference>
<dbReference type="PANTHER" id="PTHR43201:SF5">
    <property type="entry name" value="MEDIUM-CHAIN ACYL-COA LIGASE ACSF2, MITOCHONDRIAL"/>
    <property type="match status" value="1"/>
</dbReference>
<dbReference type="CDD" id="cd05926">
    <property type="entry name" value="FACL_fum10p_like"/>
    <property type="match status" value="1"/>
</dbReference>
<dbReference type="InterPro" id="IPR042099">
    <property type="entry name" value="ANL_N_sf"/>
</dbReference>
<dbReference type="EMBL" id="KB445553">
    <property type="protein sequence ID" value="EMC97978.1"/>
    <property type="molecule type" value="Genomic_DNA"/>
</dbReference>
<evidence type="ECO:0000256" key="4">
    <source>
        <dbReference type="ARBA" id="ARBA00022840"/>
    </source>
</evidence>
<reference evidence="7 8" key="1">
    <citation type="journal article" date="2012" name="PLoS Pathog.">
        <title>Diverse lifestyles and strategies of plant pathogenesis encoded in the genomes of eighteen Dothideomycetes fungi.</title>
        <authorList>
            <person name="Ohm R.A."/>
            <person name="Feau N."/>
            <person name="Henrissat B."/>
            <person name="Schoch C.L."/>
            <person name="Horwitz B.A."/>
            <person name="Barry K.W."/>
            <person name="Condon B.J."/>
            <person name="Copeland A.C."/>
            <person name="Dhillon B."/>
            <person name="Glaser F."/>
            <person name="Hesse C.N."/>
            <person name="Kosti I."/>
            <person name="LaButti K."/>
            <person name="Lindquist E.A."/>
            <person name="Lucas S."/>
            <person name="Salamov A.A."/>
            <person name="Bradshaw R.E."/>
            <person name="Ciuffetti L."/>
            <person name="Hamelin R.C."/>
            <person name="Kema G.H.J."/>
            <person name="Lawrence C."/>
            <person name="Scott J.A."/>
            <person name="Spatafora J.W."/>
            <person name="Turgeon B.G."/>
            <person name="de Wit P.J.G.M."/>
            <person name="Zhong S."/>
            <person name="Goodwin S.B."/>
            <person name="Grigoriev I.V."/>
        </authorList>
    </citation>
    <scope>NUCLEOTIDE SEQUENCE [LARGE SCALE GENOMIC DNA]</scope>
    <source>
        <strain evidence="7 8">UAMH 10762</strain>
    </source>
</reference>
<comment type="similarity">
    <text evidence="1">Belongs to the ATP-dependent AMP-binding enzyme family.</text>
</comment>
<evidence type="ECO:0008006" key="9">
    <source>
        <dbReference type="Google" id="ProtNLM"/>
    </source>
</evidence>
<dbReference type="InterPro" id="IPR025110">
    <property type="entry name" value="AMP-bd_C"/>
</dbReference>